<keyword evidence="2" id="KW-0560">Oxidoreductase</keyword>
<dbReference type="InterPro" id="IPR020904">
    <property type="entry name" value="Sc_DH/Rdtase_CS"/>
</dbReference>
<dbReference type="RefSeq" id="WP_132928017.1">
    <property type="nucleotide sequence ID" value="NZ_SJOI01000001.1"/>
</dbReference>
<dbReference type="EMBL" id="SJOI01000001">
    <property type="protein sequence ID" value="TCL06634.1"/>
    <property type="molecule type" value="Genomic_DNA"/>
</dbReference>
<evidence type="ECO:0000256" key="1">
    <source>
        <dbReference type="ARBA" id="ARBA00006484"/>
    </source>
</evidence>
<dbReference type="InterPro" id="IPR002347">
    <property type="entry name" value="SDR_fam"/>
</dbReference>
<dbReference type="Proteomes" id="UP000294555">
    <property type="component" value="Unassembled WGS sequence"/>
</dbReference>
<dbReference type="PRINTS" id="PR00081">
    <property type="entry name" value="GDHRDH"/>
</dbReference>
<reference evidence="4 5" key="1">
    <citation type="submission" date="2019-02" db="EMBL/GenBank/DDBJ databases">
        <title>Investigation of anaerobic lignin degradation for improved lignocellulosic biofuels.</title>
        <authorList>
            <person name="Deangelis K."/>
        </authorList>
    </citation>
    <scope>NUCLEOTIDE SEQUENCE [LARGE SCALE GENOMIC DNA]</scope>
    <source>
        <strain evidence="4 5">159R</strain>
    </source>
</reference>
<name>A0A4R1NG28_9GAMM</name>
<dbReference type="InterPro" id="IPR036291">
    <property type="entry name" value="NAD(P)-bd_dom_sf"/>
</dbReference>
<dbReference type="PANTHER" id="PTHR42760">
    <property type="entry name" value="SHORT-CHAIN DEHYDROGENASES/REDUCTASES FAMILY MEMBER"/>
    <property type="match status" value="1"/>
</dbReference>
<dbReference type="SUPFAM" id="SSF51735">
    <property type="entry name" value="NAD(P)-binding Rossmann-fold domains"/>
    <property type="match status" value="1"/>
</dbReference>
<dbReference type="FunFam" id="3.40.50.720:FF:000084">
    <property type="entry name" value="Short-chain dehydrogenase reductase"/>
    <property type="match status" value="1"/>
</dbReference>
<dbReference type="Gene3D" id="3.40.50.720">
    <property type="entry name" value="NAD(P)-binding Rossmann-like Domain"/>
    <property type="match status" value="1"/>
</dbReference>
<dbReference type="PROSITE" id="PS00061">
    <property type="entry name" value="ADH_SHORT"/>
    <property type="match status" value="1"/>
</dbReference>
<dbReference type="OrthoDB" id="9804774at2"/>
<sequence>MSTSGWLDLGKKVVIVTGGMSGIGAQIAKTLHANNATVVVCDLNINEEAKSYASLLIKCNIANKADVDAMIRTVIDEYHQIDALVNNAGVNRPRLLVDYYKKDKQYEATEADFDFIVNVNQKGPFLCTQAAVRQMIDNGKGTIVNISSEAGTEGSAGQSIYSATKGALNSFTRSWAKELGKFGIRVVGIAPGINKRTNMNNDENYRALAYTRGWDPKKIDDDYTGSIPLGRPGEHYELADLVSYLVSDHSSYITGTIVNISGGKSR</sequence>
<dbReference type="CDD" id="cd05233">
    <property type="entry name" value="SDR_c"/>
    <property type="match status" value="1"/>
</dbReference>
<gene>
    <name evidence="4" type="ORF">EZJ58_4903</name>
</gene>
<dbReference type="AlphaFoldDB" id="A0A4R1NG28"/>
<organism evidence="4 5">
    <name type="scientific">Sodalis ligni</name>
    <dbReference type="NCBI Taxonomy" id="2697027"/>
    <lineage>
        <taxon>Bacteria</taxon>
        <taxon>Pseudomonadati</taxon>
        <taxon>Pseudomonadota</taxon>
        <taxon>Gammaproteobacteria</taxon>
        <taxon>Enterobacterales</taxon>
        <taxon>Bruguierivoracaceae</taxon>
        <taxon>Sodalis</taxon>
    </lineage>
</organism>
<dbReference type="PANTHER" id="PTHR42760:SF133">
    <property type="entry name" value="3-OXOACYL-[ACYL-CARRIER-PROTEIN] REDUCTASE"/>
    <property type="match status" value="1"/>
</dbReference>
<comment type="caution">
    <text evidence="4">The sequence shown here is derived from an EMBL/GenBank/DDBJ whole genome shotgun (WGS) entry which is preliminary data.</text>
</comment>
<protein>
    <submittedName>
        <fullName evidence="4">D-sorbitol 6-phosphate 2-dehydrogenase</fullName>
    </submittedName>
</protein>
<dbReference type="PRINTS" id="PR00080">
    <property type="entry name" value="SDRFAMILY"/>
</dbReference>
<dbReference type="Pfam" id="PF00106">
    <property type="entry name" value="adh_short"/>
    <property type="match status" value="1"/>
</dbReference>
<dbReference type="GO" id="GO:0016616">
    <property type="term" value="F:oxidoreductase activity, acting on the CH-OH group of donors, NAD or NADP as acceptor"/>
    <property type="evidence" value="ECO:0007669"/>
    <property type="project" value="TreeGrafter"/>
</dbReference>
<evidence type="ECO:0000313" key="5">
    <source>
        <dbReference type="Proteomes" id="UP000294555"/>
    </source>
</evidence>
<evidence type="ECO:0000256" key="3">
    <source>
        <dbReference type="RuleBase" id="RU000363"/>
    </source>
</evidence>
<keyword evidence="5" id="KW-1185">Reference proteome</keyword>
<evidence type="ECO:0000313" key="4">
    <source>
        <dbReference type="EMBL" id="TCL06634.1"/>
    </source>
</evidence>
<evidence type="ECO:0000256" key="2">
    <source>
        <dbReference type="ARBA" id="ARBA00023002"/>
    </source>
</evidence>
<dbReference type="NCBIfam" id="NF004817">
    <property type="entry name" value="PRK06171.1"/>
    <property type="match status" value="1"/>
</dbReference>
<proteinExistence type="inferred from homology"/>
<comment type="similarity">
    <text evidence="1 3">Belongs to the short-chain dehydrogenases/reductases (SDR) family.</text>
</comment>
<accession>A0A4R1NG28</accession>